<dbReference type="Pfam" id="PF14833">
    <property type="entry name" value="NAD_binding_11"/>
    <property type="match status" value="1"/>
</dbReference>
<dbReference type="Pfam" id="PF03446">
    <property type="entry name" value="NAD_binding_2"/>
    <property type="match status" value="1"/>
</dbReference>
<dbReference type="RefSeq" id="WP_244922898.1">
    <property type="nucleotide sequence ID" value="NZ_QJSQ01000004.1"/>
</dbReference>
<dbReference type="GO" id="GO:0050661">
    <property type="term" value="F:NADP binding"/>
    <property type="evidence" value="ECO:0007669"/>
    <property type="project" value="InterPro"/>
</dbReference>
<evidence type="ECO:0000259" key="4">
    <source>
        <dbReference type="Pfam" id="PF03446"/>
    </source>
</evidence>
<dbReference type="Proteomes" id="UP000247772">
    <property type="component" value="Unassembled WGS sequence"/>
</dbReference>
<dbReference type="InterPro" id="IPR015815">
    <property type="entry name" value="HIBADH-related"/>
</dbReference>
<dbReference type="SUPFAM" id="SSF51735">
    <property type="entry name" value="NAD(P)-binding Rossmann-fold domains"/>
    <property type="match status" value="1"/>
</dbReference>
<feature type="active site" evidence="3">
    <location>
        <position position="210"/>
    </location>
</feature>
<dbReference type="PANTHER" id="PTHR22981">
    <property type="entry name" value="3-HYDROXYISOBUTYRATE DEHYDROGENASE-RELATED"/>
    <property type="match status" value="1"/>
</dbReference>
<evidence type="ECO:0000256" key="3">
    <source>
        <dbReference type="PIRSR" id="PIRSR000103-1"/>
    </source>
</evidence>
<dbReference type="GO" id="GO:0016616">
    <property type="term" value="F:oxidoreductase activity, acting on the CH-OH group of donors, NAD or NADP as acceptor"/>
    <property type="evidence" value="ECO:0007669"/>
    <property type="project" value="TreeGrafter"/>
</dbReference>
<dbReference type="EMBL" id="QJSQ01000004">
    <property type="protein sequence ID" value="PYE25467.1"/>
    <property type="molecule type" value="Genomic_DNA"/>
</dbReference>
<keyword evidence="2" id="KW-0520">NAD</keyword>
<evidence type="ECO:0000256" key="1">
    <source>
        <dbReference type="ARBA" id="ARBA00023002"/>
    </source>
</evidence>
<dbReference type="AlphaFoldDB" id="A0A2V4UMJ8"/>
<evidence type="ECO:0000313" key="6">
    <source>
        <dbReference type="EMBL" id="PYE25467.1"/>
    </source>
</evidence>
<dbReference type="PANTHER" id="PTHR22981:SF7">
    <property type="entry name" value="3-HYDROXYISOBUTYRATE DEHYDROGENASE, MITOCHONDRIAL"/>
    <property type="match status" value="1"/>
</dbReference>
<dbReference type="GO" id="GO:0051287">
    <property type="term" value="F:NAD binding"/>
    <property type="evidence" value="ECO:0007669"/>
    <property type="project" value="InterPro"/>
</dbReference>
<name>A0A2V4UMJ8_9BURK</name>
<feature type="domain" description="6-phosphogluconate dehydrogenase NADP-binding" evidence="4">
    <location>
        <begin position="42"/>
        <end position="201"/>
    </location>
</feature>
<evidence type="ECO:0000313" key="7">
    <source>
        <dbReference type="Proteomes" id="UP000247772"/>
    </source>
</evidence>
<organism evidence="6 7">
    <name type="scientific">Paraburkholderia silvatlantica</name>
    <dbReference type="NCBI Taxonomy" id="321895"/>
    <lineage>
        <taxon>Bacteria</taxon>
        <taxon>Pseudomonadati</taxon>
        <taxon>Pseudomonadota</taxon>
        <taxon>Betaproteobacteria</taxon>
        <taxon>Burkholderiales</taxon>
        <taxon>Burkholderiaceae</taxon>
        <taxon>Paraburkholderia</taxon>
    </lineage>
</organism>
<accession>A0A2V4UMJ8</accession>
<evidence type="ECO:0000259" key="5">
    <source>
        <dbReference type="Pfam" id="PF14833"/>
    </source>
</evidence>
<dbReference type="Gene3D" id="3.40.50.720">
    <property type="entry name" value="NAD(P)-binding Rossmann-like Domain"/>
    <property type="match status" value="1"/>
</dbReference>
<dbReference type="InterPro" id="IPR036291">
    <property type="entry name" value="NAD(P)-bd_dom_sf"/>
</dbReference>
<dbReference type="InterPro" id="IPR008927">
    <property type="entry name" value="6-PGluconate_DH-like_C_sf"/>
</dbReference>
<proteinExistence type="predicted"/>
<dbReference type="SUPFAM" id="SSF48179">
    <property type="entry name" value="6-phosphogluconate dehydrogenase C-terminal domain-like"/>
    <property type="match status" value="1"/>
</dbReference>
<dbReference type="InterPro" id="IPR029154">
    <property type="entry name" value="HIBADH-like_NADP-bd"/>
</dbReference>
<keyword evidence="1" id="KW-0560">Oxidoreductase</keyword>
<dbReference type="Gene3D" id="1.10.1040.10">
    <property type="entry name" value="N-(1-d-carboxylethyl)-l-norvaline Dehydrogenase, domain 2"/>
    <property type="match status" value="1"/>
</dbReference>
<feature type="domain" description="3-hydroxyisobutyrate dehydrogenase-like NAD-binding" evidence="5">
    <location>
        <begin position="205"/>
        <end position="316"/>
    </location>
</feature>
<dbReference type="PIRSF" id="PIRSF000103">
    <property type="entry name" value="HIBADH"/>
    <property type="match status" value="1"/>
</dbReference>
<gene>
    <name evidence="6" type="ORF">C7410_10444</name>
</gene>
<evidence type="ECO:0008006" key="8">
    <source>
        <dbReference type="Google" id="ProtNLM"/>
    </source>
</evidence>
<dbReference type="InterPro" id="IPR006115">
    <property type="entry name" value="6PGDH_NADP-bd"/>
</dbReference>
<protein>
    <recommendedName>
        <fullName evidence="8">3-hydroxyisobutyrate dehydrogenase</fullName>
    </recommendedName>
</protein>
<reference evidence="6 7" key="1">
    <citation type="submission" date="2018-06" db="EMBL/GenBank/DDBJ databases">
        <title>Genomic Encyclopedia of Type Strains, Phase IV (KMG-V): Genome sequencing to study the core and pangenomes of soil and plant-associated prokaryotes.</title>
        <authorList>
            <person name="Whitman W."/>
        </authorList>
    </citation>
    <scope>NUCLEOTIDE SEQUENCE [LARGE SCALE GENOMIC DNA]</scope>
    <source>
        <strain evidence="6 7">SRCL-318</strain>
    </source>
</reference>
<comment type="caution">
    <text evidence="6">The sequence shown here is derived from an EMBL/GenBank/DDBJ whole genome shotgun (WGS) entry which is preliminary data.</text>
</comment>
<sequence>MLDFLEYPETTYPSCAAARALTGDKNFSNMNIRIGDVSVDRLGFIGLGVMGENMCRHLASKAGLPVIGFDIRQEPLERLATYGVQCAESATDLAARVQTVFLCLASDKQVEQACFGTDGIARPGSSVKLVVDCGTTSVATTRELSARTREQGIIWVDAPIARGRQGARDGTLSFMVGARRDVFDGLVPLLSTMGTDIIYCGDVSSGQIVKILNNKVVLQQVHALAEALAIGRNLGVDGRLLFDAFAKGSADCKALHAQGMNHLLTDSYPPQAFSTEYARKDIGHAIRLAEAAETDAALALATCDLLDRSLEAGYKDDYYPIFIKLLEQPR</sequence>
<evidence type="ECO:0000256" key="2">
    <source>
        <dbReference type="ARBA" id="ARBA00023027"/>
    </source>
</evidence>
<dbReference type="InterPro" id="IPR013328">
    <property type="entry name" value="6PGD_dom2"/>
</dbReference>